<proteinExistence type="predicted"/>
<dbReference type="HOGENOM" id="CLU_171146_0_0_0"/>
<dbReference type="RefSeq" id="WP_015922801.1">
    <property type="nucleotide sequence ID" value="NC_011959.1"/>
</dbReference>
<keyword evidence="3" id="KW-1185">Reference proteome</keyword>
<gene>
    <name evidence="2" type="ordered locus">trd_1858</name>
</gene>
<name>B9L1V9_THERP</name>
<reference evidence="2 3" key="1">
    <citation type="journal article" date="2009" name="PLoS ONE">
        <title>Complete genome sequence of the aerobic CO-oxidizing thermophile Thermomicrobium roseum.</title>
        <authorList>
            <person name="Wu D."/>
            <person name="Raymond J."/>
            <person name="Wu M."/>
            <person name="Chatterji S."/>
            <person name="Ren Q."/>
            <person name="Graham J.E."/>
            <person name="Bryant D.A."/>
            <person name="Robb F."/>
            <person name="Colman A."/>
            <person name="Tallon L.J."/>
            <person name="Badger J.H."/>
            <person name="Madupu R."/>
            <person name="Ward N.L."/>
            <person name="Eisen J.A."/>
        </authorList>
    </citation>
    <scope>NUCLEOTIDE SEQUENCE [LARGE SCALE GENOMIC DNA]</scope>
    <source>
        <strain evidence="3">ATCC 27502 / DSM 5159 / P-2</strain>
    </source>
</reference>
<dbReference type="InterPro" id="IPR043831">
    <property type="entry name" value="DUF5808"/>
</dbReference>
<evidence type="ECO:0000313" key="2">
    <source>
        <dbReference type="EMBL" id="ACM05708.1"/>
    </source>
</evidence>
<organism evidence="2 3">
    <name type="scientific">Thermomicrobium roseum (strain ATCC 27502 / DSM 5159 / P-2)</name>
    <dbReference type="NCBI Taxonomy" id="309801"/>
    <lineage>
        <taxon>Bacteria</taxon>
        <taxon>Pseudomonadati</taxon>
        <taxon>Thermomicrobiota</taxon>
        <taxon>Thermomicrobia</taxon>
        <taxon>Thermomicrobiales</taxon>
        <taxon>Thermomicrobiaceae</taxon>
        <taxon>Thermomicrobium</taxon>
    </lineage>
</organism>
<evidence type="ECO:0000313" key="3">
    <source>
        <dbReference type="Proteomes" id="UP000000447"/>
    </source>
</evidence>
<dbReference type="eggNOG" id="ENOG50330SV">
    <property type="taxonomic scope" value="Bacteria"/>
</dbReference>
<dbReference type="Pfam" id="PF19124">
    <property type="entry name" value="DUF5808"/>
    <property type="match status" value="1"/>
</dbReference>
<dbReference type="STRING" id="309801.trd_1858"/>
<evidence type="ECO:0000259" key="1">
    <source>
        <dbReference type="Pfam" id="PF19124"/>
    </source>
</evidence>
<feature type="domain" description="DUF5808" evidence="1">
    <location>
        <begin position="62"/>
        <end position="82"/>
    </location>
</feature>
<dbReference type="KEGG" id="tro:trd_1858"/>
<dbReference type="EMBL" id="CP001275">
    <property type="protein sequence ID" value="ACM05708.1"/>
    <property type="molecule type" value="Genomic_DNA"/>
</dbReference>
<sequence>MRKRCTLRGLARWLVWGLIGAAVYDQLRRPPQERTWTGRIGPIPYDFRPPSLERMRASFWNPEDARLFTPMPWGIGWTVNLAVLGEQLRTALERLRTRVRRAASRG</sequence>
<dbReference type="AlphaFoldDB" id="B9L1V9"/>
<protein>
    <recommendedName>
        <fullName evidence="1">DUF5808 domain-containing protein</fullName>
    </recommendedName>
</protein>
<accession>B9L1V9</accession>
<dbReference type="Proteomes" id="UP000000447">
    <property type="component" value="Chromosome"/>
</dbReference>